<evidence type="ECO:0000313" key="3">
    <source>
        <dbReference type="Proteomes" id="UP000324222"/>
    </source>
</evidence>
<organism evidence="2 3">
    <name type="scientific">Portunus trituberculatus</name>
    <name type="common">Swimming crab</name>
    <name type="synonym">Neptunus trituberculatus</name>
    <dbReference type="NCBI Taxonomy" id="210409"/>
    <lineage>
        <taxon>Eukaryota</taxon>
        <taxon>Metazoa</taxon>
        <taxon>Ecdysozoa</taxon>
        <taxon>Arthropoda</taxon>
        <taxon>Crustacea</taxon>
        <taxon>Multicrustacea</taxon>
        <taxon>Malacostraca</taxon>
        <taxon>Eumalacostraca</taxon>
        <taxon>Eucarida</taxon>
        <taxon>Decapoda</taxon>
        <taxon>Pleocyemata</taxon>
        <taxon>Brachyura</taxon>
        <taxon>Eubrachyura</taxon>
        <taxon>Portunoidea</taxon>
        <taxon>Portunidae</taxon>
        <taxon>Portuninae</taxon>
        <taxon>Portunus</taxon>
    </lineage>
</organism>
<dbReference type="Proteomes" id="UP000324222">
    <property type="component" value="Unassembled WGS sequence"/>
</dbReference>
<evidence type="ECO:0000313" key="2">
    <source>
        <dbReference type="EMBL" id="MPC92402.1"/>
    </source>
</evidence>
<sequence length="116" mass="12619">MMPQRKKSLTMLGKKCYKRKNTLPEPSQALATLLRNLNSQIAATSNISVNETCSEEKHEPRHKRSSSMPPPSCLTNEEEGSDAASSYVSSDEEGVDYMQNYIDEIYGNGGSGGGGT</sequence>
<reference evidence="2 3" key="1">
    <citation type="submission" date="2019-05" db="EMBL/GenBank/DDBJ databases">
        <title>Another draft genome of Portunus trituberculatus and its Hox gene families provides insights of decapod evolution.</title>
        <authorList>
            <person name="Jeong J.-H."/>
            <person name="Song I."/>
            <person name="Kim S."/>
            <person name="Choi T."/>
            <person name="Kim D."/>
            <person name="Ryu S."/>
            <person name="Kim W."/>
        </authorList>
    </citation>
    <scope>NUCLEOTIDE SEQUENCE [LARGE SCALE GENOMIC DNA]</scope>
    <source>
        <tissue evidence="2">Muscle</tissue>
    </source>
</reference>
<dbReference type="OrthoDB" id="25179at2759"/>
<protein>
    <submittedName>
        <fullName evidence="2">Uncharacterized protein</fullName>
    </submittedName>
</protein>
<proteinExistence type="predicted"/>
<keyword evidence="3" id="KW-1185">Reference proteome</keyword>
<gene>
    <name evidence="2" type="ORF">E2C01_087490</name>
</gene>
<dbReference type="AlphaFoldDB" id="A0A5B7J883"/>
<feature type="region of interest" description="Disordered" evidence="1">
    <location>
        <begin position="48"/>
        <end position="92"/>
    </location>
</feature>
<evidence type="ECO:0000256" key="1">
    <source>
        <dbReference type="SAM" id="MobiDB-lite"/>
    </source>
</evidence>
<accession>A0A5B7J883</accession>
<name>A0A5B7J883_PORTR</name>
<dbReference type="EMBL" id="VSRR010091160">
    <property type="protein sequence ID" value="MPC92402.1"/>
    <property type="molecule type" value="Genomic_DNA"/>
</dbReference>
<comment type="caution">
    <text evidence="2">The sequence shown here is derived from an EMBL/GenBank/DDBJ whole genome shotgun (WGS) entry which is preliminary data.</text>
</comment>